<dbReference type="SUPFAM" id="SSF88659">
    <property type="entry name" value="Sigma3 and sigma4 domains of RNA polymerase sigma factors"/>
    <property type="match status" value="1"/>
</dbReference>
<dbReference type="GO" id="GO:0006352">
    <property type="term" value="P:DNA-templated transcription initiation"/>
    <property type="evidence" value="ECO:0007669"/>
    <property type="project" value="InterPro"/>
</dbReference>
<dbReference type="OrthoDB" id="3215396at2"/>
<gene>
    <name evidence="6" type="ORF">DDQ50_16670</name>
</gene>
<dbReference type="Proteomes" id="UP000244893">
    <property type="component" value="Unassembled WGS sequence"/>
</dbReference>
<evidence type="ECO:0000256" key="2">
    <source>
        <dbReference type="ARBA" id="ARBA00023015"/>
    </source>
</evidence>
<sequence length="264" mass="29651">MPDVDDEDEDSFAARSDKWARKLAWLADADRDKAEERVDRLAGDRELAADLRSSGFAGRNYEAFANEIARYGWAVIRGWIYKGQIATEVKRKGFGALEPEPRRGAMIEEAESLADETVVLALTGFRDKVLLPGKWDPAKGASLRTYFVGQCLLQFSNVYKTWRRQELRSYVEPWQSDIDRELDDFEDGSAESTPGPDEGAALREELRRAFGKITDPRARAAFYLSATHGYTHDEIGQKLGITGKAVESVLARARLQVKEGRETA</sequence>
<dbReference type="GO" id="GO:0016987">
    <property type="term" value="F:sigma factor activity"/>
    <property type="evidence" value="ECO:0007669"/>
    <property type="project" value="UniProtKB-KW"/>
</dbReference>
<dbReference type="InterPro" id="IPR013249">
    <property type="entry name" value="RNA_pol_sigma70_r4_t2"/>
</dbReference>
<evidence type="ECO:0000313" key="6">
    <source>
        <dbReference type="EMBL" id="PVZ93157.1"/>
    </source>
</evidence>
<comment type="similarity">
    <text evidence="1">Belongs to the sigma-70 factor family. ECF subfamily.</text>
</comment>
<feature type="domain" description="RNA polymerase sigma factor 70 region 4 type 2" evidence="5">
    <location>
        <begin position="216"/>
        <end position="256"/>
    </location>
</feature>
<name>A0A2V1HS72_9MICO</name>
<proteinExistence type="inferred from homology"/>
<dbReference type="GO" id="GO:0003677">
    <property type="term" value="F:DNA binding"/>
    <property type="evidence" value="ECO:0007669"/>
    <property type="project" value="InterPro"/>
</dbReference>
<reference evidence="6 7" key="1">
    <citation type="submission" date="2018-05" db="EMBL/GenBank/DDBJ databases">
        <title>Amnibacterium sp. M8JJ-5, whole genome shotgun sequence.</title>
        <authorList>
            <person name="Tuo L."/>
        </authorList>
    </citation>
    <scope>NUCLEOTIDE SEQUENCE [LARGE SCALE GENOMIC DNA]</scope>
    <source>
        <strain evidence="6 7">M8JJ-5</strain>
    </source>
</reference>
<evidence type="ECO:0000259" key="5">
    <source>
        <dbReference type="Pfam" id="PF08281"/>
    </source>
</evidence>
<evidence type="ECO:0000256" key="4">
    <source>
        <dbReference type="ARBA" id="ARBA00023163"/>
    </source>
</evidence>
<dbReference type="Pfam" id="PF08281">
    <property type="entry name" value="Sigma70_r4_2"/>
    <property type="match status" value="1"/>
</dbReference>
<keyword evidence="2" id="KW-0805">Transcription regulation</keyword>
<evidence type="ECO:0000313" key="7">
    <source>
        <dbReference type="Proteomes" id="UP000244893"/>
    </source>
</evidence>
<evidence type="ECO:0000256" key="1">
    <source>
        <dbReference type="ARBA" id="ARBA00010641"/>
    </source>
</evidence>
<protein>
    <submittedName>
        <fullName evidence="6">Sigma-70 family RNA polymerase sigma factor</fullName>
    </submittedName>
</protein>
<dbReference type="Gene3D" id="1.10.10.10">
    <property type="entry name" value="Winged helix-like DNA-binding domain superfamily/Winged helix DNA-binding domain"/>
    <property type="match status" value="1"/>
</dbReference>
<comment type="caution">
    <text evidence="6">The sequence shown here is derived from an EMBL/GenBank/DDBJ whole genome shotgun (WGS) entry which is preliminary data.</text>
</comment>
<evidence type="ECO:0000256" key="3">
    <source>
        <dbReference type="ARBA" id="ARBA00023082"/>
    </source>
</evidence>
<accession>A0A2V1HS72</accession>
<keyword evidence="4" id="KW-0804">Transcription</keyword>
<dbReference type="InterPro" id="IPR036388">
    <property type="entry name" value="WH-like_DNA-bd_sf"/>
</dbReference>
<keyword evidence="3" id="KW-0731">Sigma factor</keyword>
<organism evidence="6 7">
    <name type="scientific">Amnibacterium flavum</name>
    <dbReference type="NCBI Taxonomy" id="2173173"/>
    <lineage>
        <taxon>Bacteria</taxon>
        <taxon>Bacillati</taxon>
        <taxon>Actinomycetota</taxon>
        <taxon>Actinomycetes</taxon>
        <taxon>Micrococcales</taxon>
        <taxon>Microbacteriaceae</taxon>
        <taxon>Amnibacterium</taxon>
    </lineage>
</organism>
<dbReference type="EMBL" id="QEOP01000006">
    <property type="protein sequence ID" value="PVZ93157.1"/>
    <property type="molecule type" value="Genomic_DNA"/>
</dbReference>
<keyword evidence="7" id="KW-1185">Reference proteome</keyword>
<dbReference type="AlphaFoldDB" id="A0A2V1HS72"/>
<dbReference type="InterPro" id="IPR013324">
    <property type="entry name" value="RNA_pol_sigma_r3/r4-like"/>
</dbReference>